<proteinExistence type="predicted"/>
<dbReference type="STRING" id="1385514.N782_18260"/>
<dbReference type="PANTHER" id="PTHR43162:SF1">
    <property type="entry name" value="PRESTALK A DIFFERENTIATION PROTEIN A"/>
    <property type="match status" value="1"/>
</dbReference>
<dbReference type="eggNOG" id="COG0702">
    <property type="taxonomic scope" value="Bacteria"/>
</dbReference>
<evidence type="ECO:0000313" key="3">
    <source>
        <dbReference type="Proteomes" id="UP000030147"/>
    </source>
</evidence>
<dbReference type="Proteomes" id="UP000030147">
    <property type="component" value="Unassembled WGS sequence"/>
</dbReference>
<dbReference type="Pfam" id="PF05368">
    <property type="entry name" value="NmrA"/>
    <property type="match status" value="1"/>
</dbReference>
<gene>
    <name evidence="2" type="ORF">N782_18260</name>
</gene>
<dbReference type="PANTHER" id="PTHR43162">
    <property type="match status" value="1"/>
</dbReference>
<accession>A0A0A2TQF8</accession>
<dbReference type="InterPro" id="IPR051604">
    <property type="entry name" value="Ergot_Alk_Oxidoreductase"/>
</dbReference>
<feature type="domain" description="NmrA-like" evidence="1">
    <location>
        <begin position="4"/>
        <end position="241"/>
    </location>
</feature>
<evidence type="ECO:0000313" key="2">
    <source>
        <dbReference type="EMBL" id="KGP71545.1"/>
    </source>
</evidence>
<sequence length="281" mass="32055">MLTLVTGFNGKVGFEVAKQLKAMEMPSKCAVRNVAKAQQQYGNEFDFTTLDFSDPETFEEALEGVEKLFLMYPPGDNIQFDTFLSKSKAKGINYIVYLSVKDVQFMPFIHHYKNEKLIKKHELPYTFLRAGYFMQNLNDFLKDEIIERNRIFVPAGKGKTSFVDARDIAKVAAICFSDSNNHTNRTYTLTGSESLDFYEVAKVMTEVLNKPIQYTNPTVKEFKDFMVAKGMEESFVNVVAGIHFPTKLGLAKGIKHDIKKVTGHEPINLNTYIQDHKGNWL</sequence>
<dbReference type="Gene3D" id="3.40.50.720">
    <property type="entry name" value="NAD(P)-binding Rossmann-like Domain"/>
    <property type="match status" value="1"/>
</dbReference>
<dbReference type="OrthoDB" id="339107at2"/>
<dbReference type="RefSeq" id="WP_036822601.1">
    <property type="nucleotide sequence ID" value="NZ_AVBF01000058.1"/>
</dbReference>
<dbReference type="AlphaFoldDB" id="A0A0A2TQF8"/>
<evidence type="ECO:0000259" key="1">
    <source>
        <dbReference type="Pfam" id="PF05368"/>
    </source>
</evidence>
<dbReference type="InterPro" id="IPR008030">
    <property type="entry name" value="NmrA-like"/>
</dbReference>
<name>A0A0A2TQF8_9BACI</name>
<dbReference type="CDD" id="cd05269">
    <property type="entry name" value="TMR_SDR_a"/>
    <property type="match status" value="1"/>
</dbReference>
<dbReference type="EMBL" id="AVBF01000058">
    <property type="protein sequence ID" value="KGP71545.1"/>
    <property type="molecule type" value="Genomic_DNA"/>
</dbReference>
<dbReference type="Gene3D" id="3.90.25.10">
    <property type="entry name" value="UDP-galactose 4-epimerase, domain 1"/>
    <property type="match status" value="1"/>
</dbReference>
<organism evidence="2 3">
    <name type="scientific">Pontibacillus yanchengensis Y32</name>
    <dbReference type="NCBI Taxonomy" id="1385514"/>
    <lineage>
        <taxon>Bacteria</taxon>
        <taxon>Bacillati</taxon>
        <taxon>Bacillota</taxon>
        <taxon>Bacilli</taxon>
        <taxon>Bacillales</taxon>
        <taxon>Bacillaceae</taxon>
        <taxon>Pontibacillus</taxon>
    </lineage>
</organism>
<protein>
    <recommendedName>
        <fullName evidence="1">NmrA-like domain-containing protein</fullName>
    </recommendedName>
</protein>
<comment type="caution">
    <text evidence="2">The sequence shown here is derived from an EMBL/GenBank/DDBJ whole genome shotgun (WGS) entry which is preliminary data.</text>
</comment>
<reference evidence="2 3" key="1">
    <citation type="journal article" date="2015" name="Stand. Genomic Sci.">
        <title>High quality draft genome sequence of the moderately halophilic bacterium Pontibacillus yanchengensis Y32(T) and comparison among Pontibacillus genomes.</title>
        <authorList>
            <person name="Huang J."/>
            <person name="Qiao Z.X."/>
            <person name="Tang J.W."/>
            <person name="Wang G."/>
        </authorList>
    </citation>
    <scope>NUCLEOTIDE SEQUENCE [LARGE SCALE GENOMIC DNA]</scope>
    <source>
        <strain evidence="2 3">Y32</strain>
    </source>
</reference>
<keyword evidence="3" id="KW-1185">Reference proteome</keyword>
<dbReference type="InterPro" id="IPR036291">
    <property type="entry name" value="NAD(P)-bd_dom_sf"/>
</dbReference>
<dbReference type="SUPFAM" id="SSF51735">
    <property type="entry name" value="NAD(P)-binding Rossmann-fold domains"/>
    <property type="match status" value="1"/>
</dbReference>